<evidence type="ECO:0000256" key="2">
    <source>
        <dbReference type="ARBA" id="ARBA00022723"/>
    </source>
</evidence>
<feature type="binding site" evidence="3">
    <location>
        <position position="108"/>
    </location>
    <ligand>
        <name>a divalent metal cation</name>
        <dbReference type="ChEBI" id="CHEBI:60240"/>
    </ligand>
</feature>
<reference evidence="4 5" key="1">
    <citation type="submission" date="2016-10" db="EMBL/GenBank/DDBJ databases">
        <authorList>
            <person name="de Groot N.N."/>
        </authorList>
    </citation>
    <scope>NUCLEOTIDE SEQUENCE [LARGE SCALE GENOMIC DNA]</scope>
    <source>
        <strain evidence="4 5">CGMCC 1.7005</strain>
    </source>
</reference>
<organism evidence="4 5">
    <name type="scientific">Lishizhenia tianjinensis</name>
    <dbReference type="NCBI Taxonomy" id="477690"/>
    <lineage>
        <taxon>Bacteria</taxon>
        <taxon>Pseudomonadati</taxon>
        <taxon>Bacteroidota</taxon>
        <taxon>Flavobacteriia</taxon>
        <taxon>Flavobacteriales</taxon>
        <taxon>Crocinitomicaceae</taxon>
        <taxon>Lishizhenia</taxon>
    </lineage>
</organism>
<sequence>MACNLDWSRHICLHDDHINGAVKKEMSHIINYHHQLNQSLLKEEQESELWDSFSIYDFEALHHDNYLRTQSILEQDIPQYTLENNLGFYHNYKIEDLLFDLFQHSAHHRGKISLLFKQLELPAKTHSYLLYKRGL</sequence>
<dbReference type="Pfam" id="PF05163">
    <property type="entry name" value="DinB"/>
    <property type="match status" value="1"/>
</dbReference>
<evidence type="ECO:0000313" key="5">
    <source>
        <dbReference type="Proteomes" id="UP000236454"/>
    </source>
</evidence>
<protein>
    <submittedName>
        <fullName evidence="4">DinB family protein</fullName>
    </submittedName>
</protein>
<gene>
    <name evidence="4" type="ORF">SAMN05216474_0701</name>
</gene>
<accession>A0A1I6Y7T5</accession>
<dbReference type="InterPro" id="IPR007837">
    <property type="entry name" value="DinB"/>
</dbReference>
<dbReference type="EMBL" id="FPAS01000001">
    <property type="protein sequence ID" value="SFT46331.1"/>
    <property type="molecule type" value="Genomic_DNA"/>
</dbReference>
<dbReference type="AlphaFoldDB" id="A0A1I6Y7T5"/>
<evidence type="ECO:0000256" key="1">
    <source>
        <dbReference type="ARBA" id="ARBA00008635"/>
    </source>
</evidence>
<dbReference type="SUPFAM" id="SSF109854">
    <property type="entry name" value="DinB/YfiT-like putative metalloenzymes"/>
    <property type="match status" value="1"/>
</dbReference>
<dbReference type="GO" id="GO:0046872">
    <property type="term" value="F:metal ion binding"/>
    <property type="evidence" value="ECO:0007669"/>
    <property type="project" value="UniProtKB-KW"/>
</dbReference>
<keyword evidence="2 3" id="KW-0479">Metal-binding</keyword>
<dbReference type="Proteomes" id="UP000236454">
    <property type="component" value="Unassembled WGS sequence"/>
</dbReference>
<dbReference type="STRING" id="477690.SAMN05216474_0701"/>
<proteinExistence type="inferred from homology"/>
<dbReference type="InterPro" id="IPR034660">
    <property type="entry name" value="DinB/YfiT-like"/>
</dbReference>
<dbReference type="Gene3D" id="1.20.120.450">
    <property type="entry name" value="dinb family like domain"/>
    <property type="match status" value="1"/>
</dbReference>
<keyword evidence="5" id="KW-1185">Reference proteome</keyword>
<evidence type="ECO:0000256" key="3">
    <source>
        <dbReference type="PIRSR" id="PIRSR607837-1"/>
    </source>
</evidence>
<feature type="binding site" evidence="3">
    <location>
        <position position="104"/>
    </location>
    <ligand>
        <name>a divalent metal cation</name>
        <dbReference type="ChEBI" id="CHEBI:60240"/>
    </ligand>
</feature>
<name>A0A1I6Y7T5_9FLAO</name>
<comment type="similarity">
    <text evidence="1">Belongs to the DinB family.</text>
</comment>
<evidence type="ECO:0000313" key="4">
    <source>
        <dbReference type="EMBL" id="SFT46331.1"/>
    </source>
</evidence>